<proteinExistence type="predicted"/>
<dbReference type="InterPro" id="IPR020843">
    <property type="entry name" value="ER"/>
</dbReference>
<dbReference type="EMBL" id="SMKX01000053">
    <property type="protein sequence ID" value="TDD58379.1"/>
    <property type="molecule type" value="Genomic_DNA"/>
</dbReference>
<evidence type="ECO:0000313" key="2">
    <source>
        <dbReference type="EMBL" id="TDD58379.1"/>
    </source>
</evidence>
<dbReference type="InterPro" id="IPR036291">
    <property type="entry name" value="NAD(P)-bd_dom_sf"/>
</dbReference>
<dbReference type="PANTHER" id="PTHR43482">
    <property type="entry name" value="PROTEIN AST1-RELATED"/>
    <property type="match status" value="1"/>
</dbReference>
<organism evidence="2 3">
    <name type="scientific">Kribbella antibiotica</name>
    <dbReference type="NCBI Taxonomy" id="190195"/>
    <lineage>
        <taxon>Bacteria</taxon>
        <taxon>Bacillati</taxon>
        <taxon>Actinomycetota</taxon>
        <taxon>Actinomycetes</taxon>
        <taxon>Propionibacteriales</taxon>
        <taxon>Kribbellaceae</taxon>
        <taxon>Kribbella</taxon>
    </lineage>
</organism>
<reference evidence="2 3" key="1">
    <citation type="submission" date="2019-03" db="EMBL/GenBank/DDBJ databases">
        <title>Draft genome sequences of novel Actinobacteria.</title>
        <authorList>
            <person name="Sahin N."/>
            <person name="Ay H."/>
            <person name="Saygin H."/>
        </authorList>
    </citation>
    <scope>NUCLEOTIDE SEQUENCE [LARGE SCALE GENOMIC DNA]</scope>
    <source>
        <strain evidence="2 3">JCM 13523</strain>
    </source>
</reference>
<dbReference type="OrthoDB" id="3251063at2"/>
<dbReference type="PANTHER" id="PTHR43482:SF1">
    <property type="entry name" value="PROTEIN AST1-RELATED"/>
    <property type="match status" value="1"/>
</dbReference>
<dbReference type="InterPro" id="IPR011032">
    <property type="entry name" value="GroES-like_sf"/>
</dbReference>
<dbReference type="Gene3D" id="3.90.180.10">
    <property type="entry name" value="Medium-chain alcohol dehydrogenases, catalytic domain"/>
    <property type="match status" value="1"/>
</dbReference>
<dbReference type="RefSeq" id="WP_132169279.1">
    <property type="nucleotide sequence ID" value="NZ_SMKX01000053.1"/>
</dbReference>
<dbReference type="GO" id="GO:0016491">
    <property type="term" value="F:oxidoreductase activity"/>
    <property type="evidence" value="ECO:0007669"/>
    <property type="project" value="InterPro"/>
</dbReference>
<keyword evidence="3" id="KW-1185">Reference proteome</keyword>
<name>A0A4R4ZL84_9ACTN</name>
<evidence type="ECO:0000259" key="1">
    <source>
        <dbReference type="SMART" id="SM00829"/>
    </source>
</evidence>
<protein>
    <submittedName>
        <fullName evidence="2">NADP-dependent oxidoreductase</fullName>
    </submittedName>
</protein>
<dbReference type="InterPro" id="IPR013154">
    <property type="entry name" value="ADH-like_N"/>
</dbReference>
<dbReference type="InterPro" id="IPR052585">
    <property type="entry name" value="Lipid_raft_assoc_Zn_ADH"/>
</dbReference>
<dbReference type="Pfam" id="PF08240">
    <property type="entry name" value="ADH_N"/>
    <property type="match status" value="1"/>
</dbReference>
<gene>
    <name evidence="2" type="ORF">E1263_19350</name>
</gene>
<dbReference type="AlphaFoldDB" id="A0A4R4ZL84"/>
<feature type="domain" description="Enoyl reductase (ER)" evidence="1">
    <location>
        <begin position="10"/>
        <end position="300"/>
    </location>
</feature>
<dbReference type="Proteomes" id="UP000295124">
    <property type="component" value="Unassembled WGS sequence"/>
</dbReference>
<accession>A0A4R4ZL84</accession>
<dbReference type="SMART" id="SM00829">
    <property type="entry name" value="PKS_ER"/>
    <property type="match status" value="1"/>
</dbReference>
<evidence type="ECO:0000313" key="3">
    <source>
        <dbReference type="Proteomes" id="UP000295124"/>
    </source>
</evidence>
<dbReference type="SUPFAM" id="SSF50129">
    <property type="entry name" value="GroES-like"/>
    <property type="match status" value="1"/>
</dbReference>
<sequence>MKAVVMESYGAPEVLTVASLAEPVVGSGEILIQVAAAAVNPVDVAVRRGDIPSPVMPAVVGWDVSGTVVETGPGTTRFQVGDRVIASRSQLGTGAGVTAEFVALDENLAAVAPSNVELVNAAALPLAALTAEQALRELEPGFDGRLLVSGAAGAVGGYLVQLAAVRGWNPAGLARASDEHLLKELGAAEIFSDGEAEDGPPAGTFDVVIDAAGRPESIAAVRDGGQFISLTPFAVPEPERSVTVEIYGVHIDDGVMLDGLARRVEVGELSVRVAQTFGFADAARAHALVEAGGTRGKVLLTP</sequence>
<dbReference type="Gene3D" id="3.40.50.720">
    <property type="entry name" value="NAD(P)-binding Rossmann-like Domain"/>
    <property type="match status" value="1"/>
</dbReference>
<dbReference type="SUPFAM" id="SSF51735">
    <property type="entry name" value="NAD(P)-binding Rossmann-fold domains"/>
    <property type="match status" value="1"/>
</dbReference>
<dbReference type="CDD" id="cd05289">
    <property type="entry name" value="MDR_like_2"/>
    <property type="match status" value="1"/>
</dbReference>
<dbReference type="Pfam" id="PF13602">
    <property type="entry name" value="ADH_zinc_N_2"/>
    <property type="match status" value="1"/>
</dbReference>
<comment type="caution">
    <text evidence="2">The sequence shown here is derived from an EMBL/GenBank/DDBJ whole genome shotgun (WGS) entry which is preliminary data.</text>
</comment>